<feature type="region of interest" description="Disordered" evidence="1">
    <location>
        <begin position="1"/>
        <end position="25"/>
    </location>
</feature>
<dbReference type="EMBL" id="KN822045">
    <property type="protein sequence ID" value="KIM62152.1"/>
    <property type="molecule type" value="Genomic_DNA"/>
</dbReference>
<evidence type="ECO:0000313" key="2">
    <source>
        <dbReference type="EMBL" id="KIM62152.1"/>
    </source>
</evidence>
<name>A0A0C3AB87_9AGAM</name>
<accession>A0A0C3AB87</accession>
<reference evidence="3" key="2">
    <citation type="submission" date="2015-01" db="EMBL/GenBank/DDBJ databases">
        <title>Evolutionary Origins and Diversification of the Mycorrhizal Mutualists.</title>
        <authorList>
            <consortium name="DOE Joint Genome Institute"/>
            <consortium name="Mycorrhizal Genomics Consortium"/>
            <person name="Kohler A."/>
            <person name="Kuo A."/>
            <person name="Nagy L.G."/>
            <person name="Floudas D."/>
            <person name="Copeland A."/>
            <person name="Barry K.W."/>
            <person name="Cichocki N."/>
            <person name="Veneault-Fourrey C."/>
            <person name="LaButti K."/>
            <person name="Lindquist E.A."/>
            <person name="Lipzen A."/>
            <person name="Lundell T."/>
            <person name="Morin E."/>
            <person name="Murat C."/>
            <person name="Riley R."/>
            <person name="Ohm R."/>
            <person name="Sun H."/>
            <person name="Tunlid A."/>
            <person name="Henrissat B."/>
            <person name="Grigoriev I.V."/>
            <person name="Hibbett D.S."/>
            <person name="Martin F."/>
        </authorList>
    </citation>
    <scope>NUCLEOTIDE SEQUENCE [LARGE SCALE GENOMIC DNA]</scope>
    <source>
        <strain evidence="3">Foug A</strain>
    </source>
</reference>
<reference evidence="2 3" key="1">
    <citation type="submission" date="2014-04" db="EMBL/GenBank/DDBJ databases">
        <authorList>
            <consortium name="DOE Joint Genome Institute"/>
            <person name="Kuo A."/>
            <person name="Kohler A."/>
            <person name="Nagy L.G."/>
            <person name="Floudas D."/>
            <person name="Copeland A."/>
            <person name="Barry K.W."/>
            <person name="Cichocki N."/>
            <person name="Veneault-Fourrey C."/>
            <person name="LaButti K."/>
            <person name="Lindquist E.A."/>
            <person name="Lipzen A."/>
            <person name="Lundell T."/>
            <person name="Morin E."/>
            <person name="Murat C."/>
            <person name="Sun H."/>
            <person name="Tunlid A."/>
            <person name="Henrissat B."/>
            <person name="Grigoriev I.V."/>
            <person name="Hibbett D.S."/>
            <person name="Martin F."/>
            <person name="Nordberg H.P."/>
            <person name="Cantor M.N."/>
            <person name="Hua S.X."/>
        </authorList>
    </citation>
    <scope>NUCLEOTIDE SEQUENCE [LARGE SCALE GENOMIC DNA]</scope>
    <source>
        <strain evidence="2 3">Foug A</strain>
    </source>
</reference>
<dbReference type="InParanoid" id="A0A0C3AB87"/>
<dbReference type="AlphaFoldDB" id="A0A0C3AB87"/>
<organism evidence="2 3">
    <name type="scientific">Scleroderma citrinum Foug A</name>
    <dbReference type="NCBI Taxonomy" id="1036808"/>
    <lineage>
        <taxon>Eukaryota</taxon>
        <taxon>Fungi</taxon>
        <taxon>Dikarya</taxon>
        <taxon>Basidiomycota</taxon>
        <taxon>Agaricomycotina</taxon>
        <taxon>Agaricomycetes</taxon>
        <taxon>Agaricomycetidae</taxon>
        <taxon>Boletales</taxon>
        <taxon>Sclerodermatineae</taxon>
        <taxon>Sclerodermataceae</taxon>
        <taxon>Scleroderma</taxon>
    </lineage>
</organism>
<keyword evidence="3" id="KW-1185">Reference proteome</keyword>
<feature type="region of interest" description="Disordered" evidence="1">
    <location>
        <begin position="75"/>
        <end position="95"/>
    </location>
</feature>
<dbReference type="OrthoDB" id="10595284at2759"/>
<dbReference type="HOGENOM" id="CLU_928006_0_0_1"/>
<proteinExistence type="predicted"/>
<gene>
    <name evidence="2" type="ORF">SCLCIDRAFT_848738</name>
</gene>
<protein>
    <submittedName>
        <fullName evidence="2">Uncharacterized protein</fullName>
    </submittedName>
</protein>
<sequence>MSLHDVPGSSTQMDTSPIPSSTNAMPQTFASVIPAHSGDSLLRNQLPRTQHDTLAILSHAVDPATLHIQLSDTSPPVAGLPPMDPLNPSSSSCAPPPGLLTDFPPPPVPFTSVPPHDSLVHVHSPATTSPSSSAQAQPVLCMSSAFSLGVTSTLSTAATTMSTSLSPPVSLASTGSTSPSSTLGSSGSDVSFSSLRGAALPITQEPAFIYPPSDVNDACLSARESSPDTPSDSPLMVVGGMLKSIAQTAQSASAACSLGQSFEAEPLKSQTRHRHLHRGGSLAFWQRLLLVTSQPAALKT</sequence>
<feature type="region of interest" description="Disordered" evidence="1">
    <location>
        <begin position="163"/>
        <end position="188"/>
    </location>
</feature>
<evidence type="ECO:0000313" key="3">
    <source>
        <dbReference type="Proteomes" id="UP000053989"/>
    </source>
</evidence>
<dbReference type="STRING" id="1036808.A0A0C3AB87"/>
<dbReference type="Proteomes" id="UP000053989">
    <property type="component" value="Unassembled WGS sequence"/>
</dbReference>
<feature type="compositionally biased region" description="Polar residues" evidence="1">
    <location>
        <begin position="8"/>
        <end position="25"/>
    </location>
</feature>
<evidence type="ECO:0000256" key="1">
    <source>
        <dbReference type="SAM" id="MobiDB-lite"/>
    </source>
</evidence>